<accession>A0A9P1KHN3</accession>
<dbReference type="AlphaFoldDB" id="A0A9P1KHN3"/>
<evidence type="ECO:0000313" key="3">
    <source>
        <dbReference type="Proteomes" id="UP000032946"/>
    </source>
</evidence>
<keyword evidence="1" id="KW-0472">Membrane</keyword>
<sequence>MSDKIAPIYAPSLYWFAYQYHRGLVTSNDDTPAQTLDDINPQWVRAKYGSIFKKFKVDLPLDIRLDEPSKNFDLLVGADDKRAIKFFTTKQDLEGFIYPQCLHDSYALNLNIYQPENPGQDEYQLADLAKFNPGNCFKPEPDSAANLGQTLLLSAYLNRTKPEHIRDLEPLAREGWIKFFHLKNGEKLPRLYRAYNLLGGYLYEYGSPKADLQENPYGHLLTWFLFEEEPTVILQKCYWELPELLLYYHKIAKSFQDSRIYYDRADRIVTENEIQLSELHQNYLNREKTETLSAAELQKLKITLKTLLATSLNYSQQLRNMEYARNTIAINSKNYQTTLERMEQLADTPLEGWRLFYEKEAIAFQEQIRADLNYFNPGSNLLNQAIATIRGLVEIDQAERDRHIQEKQQQLEDHIQALGVGIAGGAIVASCSGLLFEQQRMTFPWEAEFGKYPHPFLSAIAISSLIAYLAFKAAQYGIKKRRSRS</sequence>
<feature type="transmembrane region" description="Helical" evidence="1">
    <location>
        <begin position="456"/>
        <end position="474"/>
    </location>
</feature>
<keyword evidence="3" id="KW-1185">Reference proteome</keyword>
<dbReference type="EMBL" id="FO818640">
    <property type="protein sequence ID" value="CDM97207.1"/>
    <property type="molecule type" value="Genomic_DNA"/>
</dbReference>
<evidence type="ECO:0000256" key="1">
    <source>
        <dbReference type="SAM" id="Phobius"/>
    </source>
</evidence>
<proteinExistence type="predicted"/>
<feature type="transmembrane region" description="Helical" evidence="1">
    <location>
        <begin position="417"/>
        <end position="436"/>
    </location>
</feature>
<keyword evidence="1" id="KW-1133">Transmembrane helix</keyword>
<keyword evidence="1" id="KW-0812">Transmembrane</keyword>
<protein>
    <submittedName>
        <fullName evidence="2">Uncharacterized protein</fullName>
    </submittedName>
</protein>
<organism evidence="2 3">
    <name type="scientific">Limnospira indica PCC 8005</name>
    <dbReference type="NCBI Taxonomy" id="376219"/>
    <lineage>
        <taxon>Bacteria</taxon>
        <taxon>Bacillati</taxon>
        <taxon>Cyanobacteriota</taxon>
        <taxon>Cyanophyceae</taxon>
        <taxon>Oscillatoriophycideae</taxon>
        <taxon>Oscillatoriales</taxon>
        <taxon>Sirenicapillariaceae</taxon>
        <taxon>Limnospira</taxon>
    </lineage>
</organism>
<name>A0A9P1KHN3_9CYAN</name>
<gene>
    <name evidence="2" type="ORF">ARTHRO_50175</name>
</gene>
<dbReference type="Proteomes" id="UP000032946">
    <property type="component" value="Chromosome"/>
</dbReference>
<reference evidence="2 3" key="1">
    <citation type="submission" date="2014-02" db="EMBL/GenBank/DDBJ databases">
        <authorList>
            <person name="Genoscope - CEA"/>
        </authorList>
    </citation>
    <scope>NUCLEOTIDE SEQUENCE [LARGE SCALE GENOMIC DNA]</scope>
    <source>
        <strain evidence="2 3">PCC 8005</strain>
    </source>
</reference>
<dbReference type="RefSeq" id="WP_008053708.1">
    <property type="nucleotide sequence ID" value="NZ_FO818640.1"/>
</dbReference>
<evidence type="ECO:0000313" key="2">
    <source>
        <dbReference type="EMBL" id="CDM97207.1"/>
    </source>
</evidence>